<proteinExistence type="predicted"/>
<dbReference type="Pfam" id="PF15980">
    <property type="entry name" value="ComGF"/>
    <property type="match status" value="1"/>
</dbReference>
<dbReference type="OMA" id="KNHETHE"/>
<name>A0A268P3S2_SHOCL</name>
<dbReference type="AlphaFoldDB" id="A0A268P3S2"/>
<protein>
    <recommendedName>
        <fullName evidence="3">Competence protein ComGF</fullName>
    </recommendedName>
</protein>
<organism evidence="1 2">
    <name type="scientific">Shouchella clausii</name>
    <name type="common">Alkalihalobacillus clausii</name>
    <dbReference type="NCBI Taxonomy" id="79880"/>
    <lineage>
        <taxon>Bacteria</taxon>
        <taxon>Bacillati</taxon>
        <taxon>Bacillota</taxon>
        <taxon>Bacilli</taxon>
        <taxon>Bacillales</taxon>
        <taxon>Bacillaceae</taxon>
        <taxon>Shouchella</taxon>
    </lineage>
</organism>
<dbReference type="RefSeq" id="WP_011247346.1">
    <property type="nucleotide sequence ID" value="NZ_BOQQ01000002.1"/>
</dbReference>
<evidence type="ECO:0000313" key="1">
    <source>
        <dbReference type="EMBL" id="PAE90396.1"/>
    </source>
</evidence>
<dbReference type="Proteomes" id="UP000216207">
    <property type="component" value="Unassembled WGS sequence"/>
</dbReference>
<comment type="caution">
    <text evidence="1">The sequence shown here is derived from an EMBL/GenBank/DDBJ whole genome shotgun (WGS) entry which is preliminary data.</text>
</comment>
<reference evidence="1 2" key="1">
    <citation type="submission" date="2017-07" db="EMBL/GenBank/DDBJ databases">
        <title>Isolation and whole genome analysis of endospore-forming bacteria from heroin.</title>
        <authorList>
            <person name="Kalinowski J."/>
            <person name="Ahrens B."/>
            <person name="Al-Dilaimi A."/>
            <person name="Winkler A."/>
            <person name="Wibberg D."/>
            <person name="Schleenbecker U."/>
            <person name="Ruckert C."/>
            <person name="Wolfel R."/>
            <person name="Grass G."/>
        </authorList>
    </citation>
    <scope>NUCLEOTIDE SEQUENCE [LARGE SCALE GENOMIC DNA]</scope>
    <source>
        <strain evidence="1 2">7539</strain>
    </source>
</reference>
<evidence type="ECO:0000313" key="2">
    <source>
        <dbReference type="Proteomes" id="UP000216207"/>
    </source>
</evidence>
<gene>
    <name evidence="1" type="ORF">CHH72_05305</name>
</gene>
<evidence type="ECO:0008006" key="3">
    <source>
        <dbReference type="Google" id="ProtNLM"/>
    </source>
</evidence>
<dbReference type="InterPro" id="IPR016977">
    <property type="entry name" value="ComGF"/>
</dbReference>
<accession>A0A268P3S2</accession>
<sequence>MYTRLKNEGGFTLIEHIIGLLVLSVVVFCLPSLLQLAGYSDPGEPFDAQPFLNHVTKEAKEAELITWKDDALLIYKDGSAVSYEWRPQKRIQRFRDGKGVVIMAEAVERFGCEKAGYGLSCSITFENGKTTTRSFWTAKDVAFNFHKK</sequence>
<dbReference type="EMBL" id="NPCC01000005">
    <property type="protein sequence ID" value="PAE90396.1"/>
    <property type="molecule type" value="Genomic_DNA"/>
</dbReference>